<evidence type="ECO:0000313" key="2">
    <source>
        <dbReference type="Proteomes" id="UP000238916"/>
    </source>
</evidence>
<proteinExistence type="predicted"/>
<sequence length="54" mass="6201">MSVVSDVIRKRQGKKFKQKPYAHDGYSRDQTIVSADLLDALKESLSHRTKEQPN</sequence>
<gene>
    <name evidence="1" type="ORF">SBF1_770004</name>
</gene>
<organism evidence="1 2">
    <name type="scientific">Candidatus Desulfosporosinus infrequens</name>
    <dbReference type="NCBI Taxonomy" id="2043169"/>
    <lineage>
        <taxon>Bacteria</taxon>
        <taxon>Bacillati</taxon>
        <taxon>Bacillota</taxon>
        <taxon>Clostridia</taxon>
        <taxon>Eubacteriales</taxon>
        <taxon>Desulfitobacteriaceae</taxon>
        <taxon>Desulfosporosinus</taxon>
    </lineage>
</organism>
<dbReference type="EMBL" id="OMOF01000745">
    <property type="protein sequence ID" value="SPF54569.1"/>
    <property type="molecule type" value="Genomic_DNA"/>
</dbReference>
<dbReference type="Proteomes" id="UP000238916">
    <property type="component" value="Unassembled WGS sequence"/>
</dbReference>
<name>A0A2U3LRX4_9FIRM</name>
<protein>
    <submittedName>
        <fullName evidence="1">Uncharacterized protein</fullName>
    </submittedName>
</protein>
<accession>A0A2U3LRX4</accession>
<reference evidence="2" key="1">
    <citation type="submission" date="2018-02" db="EMBL/GenBank/DDBJ databases">
        <authorList>
            <person name="Hausmann B."/>
        </authorList>
    </citation>
    <scope>NUCLEOTIDE SEQUENCE [LARGE SCALE GENOMIC DNA]</scope>
    <source>
        <strain evidence="2">Peat soil MAG SbF1</strain>
    </source>
</reference>
<dbReference type="AlphaFoldDB" id="A0A2U3LRX4"/>
<evidence type="ECO:0000313" key="1">
    <source>
        <dbReference type="EMBL" id="SPF54569.1"/>
    </source>
</evidence>